<dbReference type="STRING" id="418495.SAMN05216215_1010103"/>
<dbReference type="InterPro" id="IPR042070">
    <property type="entry name" value="PucR_C-HTH_sf"/>
</dbReference>
<dbReference type="GO" id="GO:0003677">
    <property type="term" value="F:DNA binding"/>
    <property type="evidence" value="ECO:0007669"/>
    <property type="project" value="UniProtKB-KW"/>
</dbReference>
<dbReference type="PANTHER" id="PTHR33744:SF17">
    <property type="entry name" value="CONSERVED PROTEIN"/>
    <property type="match status" value="1"/>
</dbReference>
<accession>A0A1H3B8D0</accession>
<dbReference type="PANTHER" id="PTHR33744">
    <property type="entry name" value="CARBOHYDRATE DIACID REGULATOR"/>
    <property type="match status" value="1"/>
</dbReference>
<keyword evidence="3" id="KW-1185">Reference proteome</keyword>
<feature type="domain" description="PucR C-terminal helix-turn-helix" evidence="1">
    <location>
        <begin position="490"/>
        <end position="548"/>
    </location>
</feature>
<evidence type="ECO:0000259" key="1">
    <source>
        <dbReference type="Pfam" id="PF13556"/>
    </source>
</evidence>
<dbReference type="Proteomes" id="UP000199529">
    <property type="component" value="Unassembled WGS sequence"/>
</dbReference>
<organism evidence="2 3">
    <name type="scientific">Saccharopolyspora shandongensis</name>
    <dbReference type="NCBI Taxonomy" id="418495"/>
    <lineage>
        <taxon>Bacteria</taxon>
        <taxon>Bacillati</taxon>
        <taxon>Actinomycetota</taxon>
        <taxon>Actinomycetes</taxon>
        <taxon>Pseudonocardiales</taxon>
        <taxon>Pseudonocardiaceae</taxon>
        <taxon>Saccharopolyspora</taxon>
    </lineage>
</organism>
<evidence type="ECO:0000313" key="2">
    <source>
        <dbReference type="EMBL" id="SDX38270.1"/>
    </source>
</evidence>
<name>A0A1H3B8D0_9PSEU</name>
<dbReference type="AlphaFoldDB" id="A0A1H3B8D0"/>
<dbReference type="InterPro" id="IPR051448">
    <property type="entry name" value="CdaR-like_regulators"/>
</dbReference>
<dbReference type="Pfam" id="PF13556">
    <property type="entry name" value="HTH_30"/>
    <property type="match status" value="1"/>
</dbReference>
<dbReference type="InterPro" id="IPR025736">
    <property type="entry name" value="PucR_C-HTH_dom"/>
</dbReference>
<dbReference type="EMBL" id="FNOK01000010">
    <property type="protein sequence ID" value="SDX38270.1"/>
    <property type="molecule type" value="Genomic_DNA"/>
</dbReference>
<keyword evidence="2" id="KW-0238">DNA-binding</keyword>
<protein>
    <submittedName>
        <fullName evidence="2">DNA-binding transcriptional regulator, PucR family</fullName>
    </submittedName>
</protein>
<gene>
    <name evidence="2" type="ORF">SAMN05216215_1010103</name>
</gene>
<reference evidence="3" key="1">
    <citation type="submission" date="2016-10" db="EMBL/GenBank/DDBJ databases">
        <authorList>
            <person name="Varghese N."/>
            <person name="Submissions S."/>
        </authorList>
    </citation>
    <scope>NUCLEOTIDE SEQUENCE [LARGE SCALE GENOMIC DNA]</scope>
    <source>
        <strain evidence="3">CGMCC 4.3530</strain>
    </source>
</reference>
<proteinExistence type="predicted"/>
<evidence type="ECO:0000313" key="3">
    <source>
        <dbReference type="Proteomes" id="UP000199529"/>
    </source>
</evidence>
<sequence>MCPAAEPLVDGVEVGPLVRQYLRMNARPGASLARILEDLGSTVLDVAVCPDPPPSEVTTVAVHDPDEHLQPPAGALVLGVGVADPGDLLLQLGRHAAAALVVRGPLDVDEPLREAVRSSGVALLSASNAASWTQILLLVRTVLLDGELDERQAKLTGNHIGELFALANAVGAALDTPVTIEDRSARVVAFSADQAAADAPRAATVLARQVPPEWQRRLADNRVFERLYRTSEPVWVDLGDADVLPRVAVAVRAGEEILGAMWAAVRRPFTADEERAFVAAAKTAALHLLQQRAAENAGKWRRSELVRCVLTGGSGAELAARRLELAEVPLCVVAAEPSDRHEDGAERELAAERLCELLSLHLAVRQSKVATASALGTAYAILPLTTADPDAESRNALGLLQGFATRRDAGAVVGMGRVAWSPREVPRSRADADAVLDVLRSGDRRTARVDEVWERLFLARLRDLAVDDEELRDGPVQALTAYDADHHSQLVATLSAYLDAFGDVARTAQAMHVHPNTLRYRLRRITEVSGLDLSNPDARLAVGLQLRVQGG</sequence>
<dbReference type="Gene3D" id="1.10.10.2840">
    <property type="entry name" value="PucR C-terminal helix-turn-helix domain"/>
    <property type="match status" value="1"/>
</dbReference>